<feature type="region of interest" description="Disordered" evidence="1">
    <location>
        <begin position="442"/>
        <end position="483"/>
    </location>
</feature>
<proteinExistence type="predicted"/>
<organism evidence="2 3">
    <name type="scientific">Habropoda laboriosa</name>
    <dbReference type="NCBI Taxonomy" id="597456"/>
    <lineage>
        <taxon>Eukaryota</taxon>
        <taxon>Metazoa</taxon>
        <taxon>Ecdysozoa</taxon>
        <taxon>Arthropoda</taxon>
        <taxon>Hexapoda</taxon>
        <taxon>Insecta</taxon>
        <taxon>Pterygota</taxon>
        <taxon>Neoptera</taxon>
        <taxon>Endopterygota</taxon>
        <taxon>Hymenoptera</taxon>
        <taxon>Apocrita</taxon>
        <taxon>Aculeata</taxon>
        <taxon>Apoidea</taxon>
        <taxon>Anthophila</taxon>
        <taxon>Apidae</taxon>
        <taxon>Habropoda</taxon>
    </lineage>
</organism>
<feature type="region of interest" description="Disordered" evidence="1">
    <location>
        <begin position="113"/>
        <end position="259"/>
    </location>
</feature>
<dbReference type="Proteomes" id="UP000053825">
    <property type="component" value="Unassembled WGS sequence"/>
</dbReference>
<gene>
    <name evidence="2" type="ORF">WH47_09076</name>
</gene>
<protein>
    <submittedName>
        <fullName evidence="2">Uncharacterized protein</fullName>
    </submittedName>
</protein>
<accession>A0A0L7QLY1</accession>
<evidence type="ECO:0000313" key="2">
    <source>
        <dbReference type="EMBL" id="KOC59554.1"/>
    </source>
</evidence>
<feature type="compositionally biased region" description="Low complexity" evidence="1">
    <location>
        <begin position="226"/>
        <end position="238"/>
    </location>
</feature>
<feature type="compositionally biased region" description="Polar residues" evidence="1">
    <location>
        <begin position="586"/>
        <end position="603"/>
    </location>
</feature>
<feature type="compositionally biased region" description="Basic and acidic residues" evidence="1">
    <location>
        <begin position="207"/>
        <end position="218"/>
    </location>
</feature>
<feature type="compositionally biased region" description="Polar residues" evidence="1">
    <location>
        <begin position="113"/>
        <end position="132"/>
    </location>
</feature>
<dbReference type="OrthoDB" id="7548341at2759"/>
<dbReference type="AlphaFoldDB" id="A0A0L7QLY1"/>
<keyword evidence="3" id="KW-1185">Reference proteome</keyword>
<feature type="region of interest" description="Disordered" evidence="1">
    <location>
        <begin position="298"/>
        <end position="376"/>
    </location>
</feature>
<feature type="compositionally biased region" description="Low complexity" evidence="1">
    <location>
        <begin position="572"/>
        <end position="585"/>
    </location>
</feature>
<feature type="region of interest" description="Disordered" evidence="1">
    <location>
        <begin position="512"/>
        <end position="603"/>
    </location>
</feature>
<name>A0A0L7QLY1_9HYME</name>
<dbReference type="EMBL" id="KQ414914">
    <property type="protein sequence ID" value="KOC59554.1"/>
    <property type="molecule type" value="Genomic_DNA"/>
</dbReference>
<evidence type="ECO:0000313" key="3">
    <source>
        <dbReference type="Proteomes" id="UP000053825"/>
    </source>
</evidence>
<sequence length="603" mass="68069">MARGRPQTLFTGARKSHEALAVRSGELDHGKIAVCELKRQFRGTVELGAGGGGTRSHIPILLLIALPACLAQFTIQGASDGRQTAQGLRVTEGKGIEYIDQNAPKESGFTIQGATDGHSQIQGATDSNSNFHIQGATDGHSNFQIQGASDSGVESYNGQFQQPSSGSYNIPRESDGHSQSIIQGSYDPSVKSLQYNDPSGLRVNWRSYDRQPRPETHQEVQQYSEVPVASAPRAPPSRQRAHVLQRQPQPQPQPDQFGYGIQQKKHFDVAPVHIKQLLQYQAQLPYFNIIPEQYRYDSSLQSQGPREEQQQQEPQYRPEPQNHPPPEPRHPAYRGKSRGPPRQRRQAPQHGREQQQQPYARISQPPPEPPIKYSPNVPAHLQQYLKFQAQTPYINVIPEQYRFDPEPSARLQLEEFNKQYENLLRQQPTSPVVKEQPVPAAPIPVQVRSQGPPRPEHSRQRRQTHYQQQQLPAEPVPQYSNNLPPQLQNLLKFQSQIPYSIVANQINYRPEKPYVPQPAQPSAPTQQSQLYQASQAVDAYKNQPSAYQDQPSAYQDQPSAYQEQPSGYNQVYASQPQYPQYSQAQLGYQQPNNGVRPVTENQY</sequence>
<reference evidence="2 3" key="1">
    <citation type="submission" date="2015-07" db="EMBL/GenBank/DDBJ databases">
        <title>The genome of Habropoda laboriosa.</title>
        <authorList>
            <person name="Pan H."/>
            <person name="Kapheim K."/>
        </authorList>
    </citation>
    <scope>NUCLEOTIDE SEQUENCE [LARGE SCALE GENOMIC DNA]</scope>
    <source>
        <strain evidence="2">0110345459</strain>
    </source>
</reference>
<evidence type="ECO:0000256" key="1">
    <source>
        <dbReference type="SAM" id="MobiDB-lite"/>
    </source>
</evidence>
<feature type="compositionally biased region" description="Polar residues" evidence="1">
    <location>
        <begin position="542"/>
        <end position="571"/>
    </location>
</feature>
<feature type="compositionally biased region" description="Basic residues" evidence="1">
    <location>
        <begin position="331"/>
        <end position="347"/>
    </location>
</feature>
<feature type="compositionally biased region" description="Polar residues" evidence="1">
    <location>
        <begin position="139"/>
        <end position="168"/>
    </location>
</feature>
<dbReference type="STRING" id="597456.A0A0L7QLY1"/>